<gene>
    <name evidence="1" type="ORF">RD110_01185</name>
</gene>
<reference evidence="1 2" key="1">
    <citation type="submission" date="2017-01" db="EMBL/GenBank/DDBJ databases">
        <authorList>
            <person name="Mah S.A."/>
            <person name="Swanson W.J."/>
            <person name="Moy G.W."/>
            <person name="Vacquier V.D."/>
        </authorList>
    </citation>
    <scope>NUCLEOTIDE SEQUENCE [LARGE SCALE GENOMIC DNA]</scope>
    <source>
        <strain evidence="1 2">DCY110</strain>
    </source>
</reference>
<dbReference type="EMBL" id="CP019236">
    <property type="protein sequence ID" value="APW35992.1"/>
    <property type="molecule type" value="Genomic_DNA"/>
</dbReference>
<organism evidence="1 2">
    <name type="scientific">Rhodoferax koreensis</name>
    <dbReference type="NCBI Taxonomy" id="1842727"/>
    <lineage>
        <taxon>Bacteria</taxon>
        <taxon>Pseudomonadati</taxon>
        <taxon>Pseudomonadota</taxon>
        <taxon>Betaproteobacteria</taxon>
        <taxon>Burkholderiales</taxon>
        <taxon>Comamonadaceae</taxon>
        <taxon>Rhodoferax</taxon>
    </lineage>
</organism>
<evidence type="ECO:0000313" key="2">
    <source>
        <dbReference type="Proteomes" id="UP000186609"/>
    </source>
</evidence>
<accession>A0A1P8JQG0</accession>
<evidence type="ECO:0000313" key="1">
    <source>
        <dbReference type="EMBL" id="APW35992.1"/>
    </source>
</evidence>
<dbReference type="Proteomes" id="UP000186609">
    <property type="component" value="Chromosome"/>
</dbReference>
<name>A0A1P8JQG0_9BURK</name>
<dbReference type="AlphaFoldDB" id="A0A1P8JQG0"/>
<dbReference type="KEGG" id="rhy:RD110_01185"/>
<proteinExistence type="predicted"/>
<keyword evidence="2" id="KW-1185">Reference proteome</keyword>
<sequence>MTSTACWRGYIAQYQVVDGQLKLHDLSLNHRPRVVPGPRRLEPPSLNGVQAVREDEMFFCDWGFSNVNLPLGYTGGVVIGRDFIDDLSTHRGFDPVWEYRRVQELVFDKGRLVETNDASNDLDRRRIELKSQGAFDDAAKLGAIDTKMIEGLRRSYFR</sequence>
<protein>
    <submittedName>
        <fullName evidence="1">Uncharacterized protein</fullName>
    </submittedName>
</protein>